<evidence type="ECO:0000259" key="1">
    <source>
        <dbReference type="PROSITE" id="PS51186"/>
    </source>
</evidence>
<organism evidence="2 3">
    <name type="scientific">Burkholderia lata (strain ATCC 17760 / DSM 23089 / LMG 22485 / NCIMB 9086 / R18194 / 383)</name>
    <dbReference type="NCBI Taxonomy" id="482957"/>
    <lineage>
        <taxon>Bacteria</taxon>
        <taxon>Pseudomonadati</taxon>
        <taxon>Pseudomonadota</taxon>
        <taxon>Betaproteobacteria</taxon>
        <taxon>Burkholderiales</taxon>
        <taxon>Burkholderiaceae</taxon>
        <taxon>Burkholderia</taxon>
        <taxon>Burkholderia cepacia complex</taxon>
    </lineage>
</organism>
<evidence type="ECO:0000313" key="2">
    <source>
        <dbReference type="EMBL" id="VWC58338.1"/>
    </source>
</evidence>
<feature type="domain" description="N-acetyltransferase" evidence="1">
    <location>
        <begin position="73"/>
        <end position="220"/>
    </location>
</feature>
<dbReference type="PANTHER" id="PTHR43792:SF1">
    <property type="entry name" value="N-ACETYLTRANSFERASE DOMAIN-CONTAINING PROTEIN"/>
    <property type="match status" value="1"/>
</dbReference>
<dbReference type="PROSITE" id="PS51186">
    <property type="entry name" value="GNAT"/>
    <property type="match status" value="1"/>
</dbReference>
<dbReference type="InterPro" id="IPR051531">
    <property type="entry name" value="N-acetyltransferase"/>
</dbReference>
<dbReference type="EMBL" id="CABVQH010000003">
    <property type="protein sequence ID" value="VWC58338.1"/>
    <property type="molecule type" value="Genomic_DNA"/>
</dbReference>
<dbReference type="InterPro" id="IPR016181">
    <property type="entry name" value="Acyl_CoA_acyltransferase"/>
</dbReference>
<dbReference type="GO" id="GO:0016747">
    <property type="term" value="F:acyltransferase activity, transferring groups other than amino-acyl groups"/>
    <property type="evidence" value="ECO:0007669"/>
    <property type="project" value="InterPro"/>
</dbReference>
<dbReference type="Proteomes" id="UP000494260">
    <property type="component" value="Unassembled WGS sequence"/>
</dbReference>
<dbReference type="Gene3D" id="3.40.630.30">
    <property type="match status" value="1"/>
</dbReference>
<sequence length="227" mass="25644">MFAQGALLAPCFSDFRPSRRNRLGSQLRRRLPAKSRRSTHADGSLTIWVLERRRIRMKSHRIRLREHVLSDADRFCELQMSSCVARYVSWLPRTRQQCEKALTDAIAQQSSAERVRFFYAVEFQHVAGMIGSVGYTVRDLGLADCGWFLLPAFWGEGYAVVAVRELLLRAFGSGGIVSMAASCSVENRASVRVAEKCGFHLIAEIHGRAHFEIRLEDAHELALHGPD</sequence>
<dbReference type="SUPFAM" id="SSF55729">
    <property type="entry name" value="Acyl-CoA N-acyltransferases (Nat)"/>
    <property type="match status" value="1"/>
</dbReference>
<accession>A0A6P2TR61</accession>
<dbReference type="Pfam" id="PF13302">
    <property type="entry name" value="Acetyltransf_3"/>
    <property type="match status" value="1"/>
</dbReference>
<dbReference type="InterPro" id="IPR000182">
    <property type="entry name" value="GNAT_dom"/>
</dbReference>
<reference evidence="2 3" key="1">
    <citation type="submission" date="2019-09" db="EMBL/GenBank/DDBJ databases">
        <authorList>
            <person name="Depoorter E."/>
        </authorList>
    </citation>
    <scope>NUCLEOTIDE SEQUENCE [LARGE SCALE GENOMIC DNA]</scope>
    <source>
        <strain evidence="2">R-18109</strain>
    </source>
</reference>
<dbReference type="AlphaFoldDB" id="A0A6P2TR61"/>
<protein>
    <recommendedName>
        <fullName evidence="1">N-acetyltransferase domain-containing protein</fullName>
    </recommendedName>
</protein>
<gene>
    <name evidence="2" type="ORF">BLA18109_01163</name>
</gene>
<name>A0A6P2TR61_BURL3</name>
<dbReference type="PANTHER" id="PTHR43792">
    <property type="entry name" value="GNAT FAMILY, PUTATIVE (AFU_ORTHOLOGUE AFUA_3G00765)-RELATED-RELATED"/>
    <property type="match status" value="1"/>
</dbReference>
<evidence type="ECO:0000313" key="3">
    <source>
        <dbReference type="Proteomes" id="UP000494260"/>
    </source>
</evidence>
<proteinExistence type="predicted"/>